<proteinExistence type="predicted"/>
<keyword evidence="2" id="KW-1185">Reference proteome</keyword>
<evidence type="ECO:0000313" key="1">
    <source>
        <dbReference type="EMBL" id="KAH9697017.1"/>
    </source>
</evidence>
<organism evidence="1 2">
    <name type="scientific">Citrus sinensis</name>
    <name type="common">Sweet orange</name>
    <name type="synonym">Citrus aurantium var. sinensis</name>
    <dbReference type="NCBI Taxonomy" id="2711"/>
    <lineage>
        <taxon>Eukaryota</taxon>
        <taxon>Viridiplantae</taxon>
        <taxon>Streptophyta</taxon>
        <taxon>Embryophyta</taxon>
        <taxon>Tracheophyta</taxon>
        <taxon>Spermatophyta</taxon>
        <taxon>Magnoliopsida</taxon>
        <taxon>eudicotyledons</taxon>
        <taxon>Gunneridae</taxon>
        <taxon>Pentapetalae</taxon>
        <taxon>rosids</taxon>
        <taxon>malvids</taxon>
        <taxon>Sapindales</taxon>
        <taxon>Rutaceae</taxon>
        <taxon>Aurantioideae</taxon>
        <taxon>Citrus</taxon>
    </lineage>
</organism>
<gene>
    <name evidence="1" type="ORF">KPL71_023421</name>
</gene>
<sequence>MGDSHLQVAYARGNNKHLSTLDVPRTSSLVPRTSPLALPINNPQDKILISISTLALFIFRREQKNLLRMNESASDHITVKKYICPEPHRQQFLSSQRIQFERCVHRIMVLIVLGTYRIFHRSSAAICSSGSWKWQHAESIRYGSWIFKLPSRMPFVNRKEQELKQTGAVDHTIQVFNWIKNQNNYWAQGRIPLKFVGQFGDELSSIAKLAVPDGRVWQVGLTKFGRKIWFDQGWQNFVESQSISAGYFLLFKYEKNSIFRVLIFDMTACEIDYPYEDDMACEMCVEISEEQFKHEAELLSRKRKMEDGLERDEPNAEPDLLVSLRKSGIYITEKYKELYSTEELERAVYIARAFKATNPKPNPLFMIIWKANDKPCREVYAPARFAYQYVDEDSKSVEVQAPSGRKWSLGIHWRATGGFFLAKGWAGVSDYVHLTEGDICIFELVRHRDVVFKLHVFHQ</sequence>
<dbReference type="EMBL" id="CM039177">
    <property type="protein sequence ID" value="KAH9697017.1"/>
    <property type="molecule type" value="Genomic_DNA"/>
</dbReference>
<protein>
    <submittedName>
        <fullName evidence="1">B3 domain-containing transcription factor VRN1</fullName>
    </submittedName>
</protein>
<name>A0ACB8IJX8_CITSI</name>
<comment type="caution">
    <text evidence="1">The sequence shown here is derived from an EMBL/GenBank/DDBJ whole genome shotgun (WGS) entry which is preliminary data.</text>
</comment>
<reference evidence="2" key="1">
    <citation type="journal article" date="2023" name="Hortic. Res.">
        <title>A chromosome-level phased genome enabling allele-level studies in sweet orange: a case study on citrus Huanglongbing tolerance.</title>
        <authorList>
            <person name="Wu B."/>
            <person name="Yu Q."/>
            <person name="Deng Z."/>
            <person name="Duan Y."/>
            <person name="Luo F."/>
            <person name="Gmitter F. Jr."/>
        </authorList>
    </citation>
    <scope>NUCLEOTIDE SEQUENCE [LARGE SCALE GENOMIC DNA]</scope>
    <source>
        <strain evidence="2">cv. Valencia</strain>
    </source>
</reference>
<accession>A0ACB8IJX8</accession>
<evidence type="ECO:0000313" key="2">
    <source>
        <dbReference type="Proteomes" id="UP000829398"/>
    </source>
</evidence>
<dbReference type="Proteomes" id="UP000829398">
    <property type="component" value="Chromosome 8"/>
</dbReference>